<reference evidence="2 3" key="1">
    <citation type="submission" date="2022-06" db="EMBL/GenBank/DDBJ databases">
        <title>Genomic Encyclopedia of Archaeal and Bacterial Type Strains, Phase II (KMG-II): from individual species to whole genera.</title>
        <authorList>
            <person name="Goeker M."/>
        </authorList>
    </citation>
    <scope>NUCLEOTIDE SEQUENCE [LARGE SCALE GENOMIC DNA]</scope>
    <source>
        <strain evidence="2 3">DSM 40477</strain>
    </source>
</reference>
<accession>A0ABT1I005</accession>
<proteinExistence type="predicted"/>
<dbReference type="RefSeq" id="WP_253671913.1">
    <property type="nucleotide sequence ID" value="NZ_JAMTCP010000035.1"/>
</dbReference>
<organism evidence="2 3">
    <name type="scientific">Streptoalloteichus tenebrarius (strain ATCC 17920 / DSM 40477 / JCM 4838 / CBS 697.72 / NBRC 16177 / NCIMB 11028 / NRRL B-12390 / A12253. 1 / ISP 5477)</name>
    <name type="common">Streptomyces tenebrarius</name>
    <dbReference type="NCBI Taxonomy" id="1933"/>
    <lineage>
        <taxon>Bacteria</taxon>
        <taxon>Bacillati</taxon>
        <taxon>Actinomycetota</taxon>
        <taxon>Actinomycetes</taxon>
        <taxon>Pseudonocardiales</taxon>
        <taxon>Pseudonocardiaceae</taxon>
        <taxon>Streptoalloteichus</taxon>
    </lineage>
</organism>
<evidence type="ECO:0000313" key="2">
    <source>
        <dbReference type="EMBL" id="MCP2261075.1"/>
    </source>
</evidence>
<evidence type="ECO:0000256" key="1">
    <source>
        <dbReference type="SAM" id="MobiDB-lite"/>
    </source>
</evidence>
<feature type="region of interest" description="Disordered" evidence="1">
    <location>
        <begin position="495"/>
        <end position="518"/>
    </location>
</feature>
<keyword evidence="3" id="KW-1185">Reference proteome</keyword>
<dbReference type="Proteomes" id="UP001205311">
    <property type="component" value="Unassembled WGS sequence"/>
</dbReference>
<dbReference type="EMBL" id="JAMTCP010000035">
    <property type="protein sequence ID" value="MCP2261075.1"/>
    <property type="molecule type" value="Genomic_DNA"/>
</dbReference>
<evidence type="ECO:0000313" key="3">
    <source>
        <dbReference type="Proteomes" id="UP001205311"/>
    </source>
</evidence>
<gene>
    <name evidence="2" type="ORF">LX15_004795</name>
</gene>
<protein>
    <submittedName>
        <fullName evidence="2">Phage portal protein, putative, A118 family</fullName>
    </submittedName>
</protein>
<name>A0ABT1I005_STRSD</name>
<sequence length="518" mass="56996">MPLPAENSPWPPREHATNLVRLREYDAWYAGDPDRLTRVYSYRLTTAPENRPSQYRGGVVGRLARWWWGQPTPAGERRSKIHVPLPADIASISSDLLFAEPPTLTWSDTATAARWENLTEDLRWHAQLSAAGELGAAFGVVFLRVDWDTSVADHPVLSVVRADHVLPEYRWGMLRALTAWTTVHTDDSGSRVMRHLQQHEMHGGQAITLHGLYEGTQTSLGNAVPLDAHPATRGLAPVVETGLPMLPVVDVPNMAPSRLDPGSSLGRSDFEGPLLGLFDAIDEVYSSWMRDVRLAKARVLLPDAFLSPLGPGQGAMWDEDREVYAALNIPPTSDGSITLQQFAIRVREHRETVDDLVRRAVEAAGYAAATFGLTSSDGGGAMTATEVVARERRSFVTRQKKINYWSPALRRLAAVALHVDQLVFGRPVTPEMPRVEWPDGVSESPLVLAQTIREIATAEAASIRTRVELLHPDWDTARVDREVAAIRAEQGADIPDPVDTLRATGGVFGEDQEDDAVA</sequence>
<comment type="caution">
    <text evidence="2">The sequence shown here is derived from an EMBL/GenBank/DDBJ whole genome shotgun (WGS) entry which is preliminary data.</text>
</comment>